<reference evidence="3" key="1">
    <citation type="submission" date="2017-03" db="EMBL/GenBank/DDBJ databases">
        <title>Phytopthora megakarya and P. palmivora, two closely related causual agents of cacao black pod achieved similar genome size and gene model numbers by different mechanisms.</title>
        <authorList>
            <person name="Ali S."/>
            <person name="Shao J."/>
            <person name="Larry D.J."/>
            <person name="Kronmiller B."/>
            <person name="Shen D."/>
            <person name="Strem M.D."/>
            <person name="Melnick R.L."/>
            <person name="Guiltinan M.J."/>
            <person name="Tyler B.M."/>
            <person name="Meinhardt L.W."/>
            <person name="Bailey B.A."/>
        </authorList>
    </citation>
    <scope>NUCLEOTIDE SEQUENCE [LARGE SCALE GENOMIC DNA]</scope>
    <source>
        <strain evidence="3">zdho120</strain>
    </source>
</reference>
<organism evidence="2 3">
    <name type="scientific">Phytophthora megakarya</name>
    <dbReference type="NCBI Taxonomy" id="4795"/>
    <lineage>
        <taxon>Eukaryota</taxon>
        <taxon>Sar</taxon>
        <taxon>Stramenopiles</taxon>
        <taxon>Oomycota</taxon>
        <taxon>Peronosporomycetes</taxon>
        <taxon>Peronosporales</taxon>
        <taxon>Peronosporaceae</taxon>
        <taxon>Phytophthora</taxon>
    </lineage>
</organism>
<dbReference type="AlphaFoldDB" id="A0A225W0X0"/>
<name>A0A225W0X0_9STRA</name>
<evidence type="ECO:0000256" key="1">
    <source>
        <dbReference type="SAM" id="MobiDB-lite"/>
    </source>
</evidence>
<proteinExistence type="predicted"/>
<protein>
    <submittedName>
        <fullName evidence="2">Uncharacterized protein</fullName>
    </submittedName>
</protein>
<dbReference type="EMBL" id="NBNE01002149">
    <property type="protein sequence ID" value="OWZ11346.1"/>
    <property type="molecule type" value="Genomic_DNA"/>
</dbReference>
<evidence type="ECO:0000313" key="2">
    <source>
        <dbReference type="EMBL" id="OWZ11346.1"/>
    </source>
</evidence>
<feature type="region of interest" description="Disordered" evidence="1">
    <location>
        <begin position="1"/>
        <end position="23"/>
    </location>
</feature>
<gene>
    <name evidence="2" type="ORF">PHMEG_00015641</name>
</gene>
<keyword evidence="3" id="KW-1185">Reference proteome</keyword>
<accession>A0A225W0X0</accession>
<dbReference type="Proteomes" id="UP000198211">
    <property type="component" value="Unassembled WGS sequence"/>
</dbReference>
<sequence length="81" mass="8983">MVSFETGGASVQSAPVSSDRASKTKLPCERNIFCLAPVFPIDPQLLTPNRLPTRTRRHTNFHFWKRASSCSGQTNHISIAL</sequence>
<comment type="caution">
    <text evidence="2">The sequence shown here is derived from an EMBL/GenBank/DDBJ whole genome shotgun (WGS) entry which is preliminary data.</text>
</comment>
<evidence type="ECO:0000313" key="3">
    <source>
        <dbReference type="Proteomes" id="UP000198211"/>
    </source>
</evidence>